<reference evidence="1 2" key="1">
    <citation type="submission" date="2018-06" db="EMBL/GenBank/DDBJ databases">
        <authorList>
            <consortium name="Pathogen Informatics"/>
            <person name="Doyle S."/>
        </authorList>
    </citation>
    <scope>NUCLEOTIDE SEQUENCE [LARGE SCALE GENOMIC DNA]</scope>
    <source>
        <strain evidence="1 2">NCTC12360</strain>
    </source>
</reference>
<dbReference type="Proteomes" id="UP000254807">
    <property type="component" value="Unassembled WGS sequence"/>
</dbReference>
<sequence length="81" mass="9464">MEIANDCFFCIVPMEGKDVFTLYNLNKEEALALCMKYVARASHELGVPNSVIFRQMKMLREVLLLYDLDVERQICMQEGRE</sequence>
<dbReference type="AlphaFoldDB" id="A0A376GUM7"/>
<protein>
    <submittedName>
        <fullName evidence="1">Uncharacterized protein</fullName>
    </submittedName>
</protein>
<name>A0A376GUM7_ENTGA</name>
<dbReference type="EMBL" id="UFYW01000001">
    <property type="protein sequence ID" value="STD81746.1"/>
    <property type="molecule type" value="Genomic_DNA"/>
</dbReference>
<accession>A0A376GUM7</accession>
<dbReference type="RefSeq" id="WP_139243287.1">
    <property type="nucleotide sequence ID" value="NZ_JARPZP010000001.1"/>
</dbReference>
<evidence type="ECO:0000313" key="1">
    <source>
        <dbReference type="EMBL" id="STD81746.1"/>
    </source>
</evidence>
<gene>
    <name evidence="1" type="ORF">NCTC12360_00160</name>
</gene>
<keyword evidence="2" id="KW-1185">Reference proteome</keyword>
<organism evidence="1 2">
    <name type="scientific">Enterococcus gallinarum</name>
    <dbReference type="NCBI Taxonomy" id="1353"/>
    <lineage>
        <taxon>Bacteria</taxon>
        <taxon>Bacillati</taxon>
        <taxon>Bacillota</taxon>
        <taxon>Bacilli</taxon>
        <taxon>Lactobacillales</taxon>
        <taxon>Enterococcaceae</taxon>
        <taxon>Enterococcus</taxon>
    </lineage>
</organism>
<proteinExistence type="predicted"/>
<evidence type="ECO:0000313" key="2">
    <source>
        <dbReference type="Proteomes" id="UP000254807"/>
    </source>
</evidence>